<dbReference type="RefSeq" id="XP_009497321.1">
    <property type="nucleotide sequence ID" value="XM_009499046.1"/>
</dbReference>
<dbReference type="PANTHER" id="PTHR11557:SF0">
    <property type="entry name" value="PORPHOBILINOGEN DEAMINASE"/>
    <property type="match status" value="1"/>
</dbReference>
<evidence type="ECO:0000256" key="6">
    <source>
        <dbReference type="SAM" id="MobiDB-lite"/>
    </source>
</evidence>
<accession>A0A058Z402</accession>
<dbReference type="Pfam" id="PF01379">
    <property type="entry name" value="Porphobil_deam"/>
    <property type="match status" value="3"/>
</dbReference>
<gene>
    <name evidence="8" type="ORF">H696_05189</name>
</gene>
<dbReference type="PANTHER" id="PTHR11557">
    <property type="entry name" value="PORPHOBILINOGEN DEAMINASE"/>
    <property type="match status" value="1"/>
</dbReference>
<dbReference type="SUPFAM" id="SSF53850">
    <property type="entry name" value="Periplasmic binding protein-like II"/>
    <property type="match status" value="2"/>
</dbReference>
<dbReference type="EC" id="2.5.1.61" evidence="3"/>
<dbReference type="eggNOG" id="KOG2892">
    <property type="taxonomic scope" value="Eukaryota"/>
</dbReference>
<dbReference type="OrthoDB" id="564646at2759"/>
<dbReference type="GO" id="GO:0005737">
    <property type="term" value="C:cytoplasm"/>
    <property type="evidence" value="ECO:0007669"/>
    <property type="project" value="TreeGrafter"/>
</dbReference>
<dbReference type="InterPro" id="IPR022417">
    <property type="entry name" value="Porphobilin_deaminase_N"/>
</dbReference>
<evidence type="ECO:0000313" key="8">
    <source>
        <dbReference type="EMBL" id="KCV68267.1"/>
    </source>
</evidence>
<dbReference type="AlphaFoldDB" id="A0A058Z402"/>
<dbReference type="FunFam" id="3.40.190.10:FF:000005">
    <property type="entry name" value="Porphobilinogen deaminase"/>
    <property type="match status" value="1"/>
</dbReference>
<keyword evidence="4" id="KW-0808">Transferase</keyword>
<dbReference type="Proteomes" id="UP000030693">
    <property type="component" value="Unassembled WGS sequence"/>
</dbReference>
<dbReference type="GeneID" id="20529914"/>
<feature type="region of interest" description="Disordered" evidence="6">
    <location>
        <begin position="58"/>
        <end position="80"/>
    </location>
</feature>
<keyword evidence="9" id="KW-1185">Reference proteome</keyword>
<keyword evidence="5" id="KW-0627">Porphyrin biosynthesis</keyword>
<evidence type="ECO:0000313" key="9">
    <source>
        <dbReference type="Proteomes" id="UP000030693"/>
    </source>
</evidence>
<comment type="similarity">
    <text evidence="2">Belongs to the HMBS family.</text>
</comment>
<organism evidence="8">
    <name type="scientific">Fonticula alba</name>
    <name type="common">Slime mold</name>
    <dbReference type="NCBI Taxonomy" id="691883"/>
    <lineage>
        <taxon>Eukaryota</taxon>
        <taxon>Rotosphaerida</taxon>
        <taxon>Fonticulaceae</taxon>
        <taxon>Fonticula</taxon>
    </lineage>
</organism>
<comment type="cofactor">
    <cofactor evidence="1">
        <name>dipyrromethane</name>
        <dbReference type="ChEBI" id="CHEBI:60342"/>
    </cofactor>
</comment>
<protein>
    <recommendedName>
        <fullName evidence="3">hydroxymethylbilane synthase</fullName>
        <ecNumber evidence="3">2.5.1.61</ecNumber>
    </recommendedName>
</protein>
<name>A0A058Z402_FONAL</name>
<evidence type="ECO:0000256" key="3">
    <source>
        <dbReference type="ARBA" id="ARBA00012655"/>
    </source>
</evidence>
<proteinExistence type="inferred from homology"/>
<evidence type="ECO:0000256" key="1">
    <source>
        <dbReference type="ARBA" id="ARBA00001916"/>
    </source>
</evidence>
<evidence type="ECO:0000256" key="5">
    <source>
        <dbReference type="ARBA" id="ARBA00023244"/>
    </source>
</evidence>
<dbReference type="GO" id="GO:0004418">
    <property type="term" value="F:hydroxymethylbilane synthase activity"/>
    <property type="evidence" value="ECO:0007669"/>
    <property type="project" value="UniProtKB-EC"/>
</dbReference>
<dbReference type="GO" id="GO:0006783">
    <property type="term" value="P:heme biosynthetic process"/>
    <property type="evidence" value="ECO:0007669"/>
    <property type="project" value="TreeGrafter"/>
</dbReference>
<reference evidence="8" key="1">
    <citation type="submission" date="2013-04" db="EMBL/GenBank/DDBJ databases">
        <title>The Genome Sequence of Fonticula alba ATCC 38817.</title>
        <authorList>
            <consortium name="The Broad Institute Genomics Platform"/>
            <person name="Russ C."/>
            <person name="Cuomo C."/>
            <person name="Burger G."/>
            <person name="Gray M.W."/>
            <person name="Holland P.W.H."/>
            <person name="King N."/>
            <person name="Lang F.B.F."/>
            <person name="Roger A.J."/>
            <person name="Ruiz-Trillo I."/>
            <person name="Brown M."/>
            <person name="Walker B."/>
            <person name="Young S."/>
            <person name="Zeng Q."/>
            <person name="Gargeya S."/>
            <person name="Fitzgerald M."/>
            <person name="Haas B."/>
            <person name="Abouelleil A."/>
            <person name="Allen A.W."/>
            <person name="Alvarado L."/>
            <person name="Arachchi H.M."/>
            <person name="Berlin A.M."/>
            <person name="Chapman S.B."/>
            <person name="Gainer-Dewar J."/>
            <person name="Goldberg J."/>
            <person name="Griggs A."/>
            <person name="Gujja S."/>
            <person name="Hansen M."/>
            <person name="Howarth C."/>
            <person name="Imamovic A."/>
            <person name="Ireland A."/>
            <person name="Larimer J."/>
            <person name="McCowan C."/>
            <person name="Murphy C."/>
            <person name="Pearson M."/>
            <person name="Poon T.W."/>
            <person name="Priest M."/>
            <person name="Roberts A."/>
            <person name="Saif S."/>
            <person name="Shea T."/>
            <person name="Sisk P."/>
            <person name="Sykes S."/>
            <person name="Wortman J."/>
            <person name="Nusbaum C."/>
            <person name="Birren B."/>
        </authorList>
    </citation>
    <scope>NUCLEOTIDE SEQUENCE [LARGE SCALE GENOMIC DNA]</scope>
    <source>
        <strain evidence="8">ATCC 38817</strain>
    </source>
</reference>
<feature type="domain" description="Porphobilinogen deaminase N-terminal" evidence="7">
    <location>
        <begin position="6"/>
        <end position="57"/>
    </location>
</feature>
<dbReference type="EMBL" id="KB932209">
    <property type="protein sequence ID" value="KCV68267.1"/>
    <property type="molecule type" value="Genomic_DNA"/>
</dbReference>
<evidence type="ECO:0000256" key="2">
    <source>
        <dbReference type="ARBA" id="ARBA00005638"/>
    </source>
</evidence>
<feature type="domain" description="Porphobilinogen deaminase N-terminal" evidence="7">
    <location>
        <begin position="150"/>
        <end position="303"/>
    </location>
</feature>
<dbReference type="InterPro" id="IPR000860">
    <property type="entry name" value="HemC"/>
</dbReference>
<evidence type="ECO:0000256" key="4">
    <source>
        <dbReference type="ARBA" id="ARBA00022679"/>
    </source>
</evidence>
<feature type="domain" description="Porphobilinogen deaminase N-terminal" evidence="7">
    <location>
        <begin position="82"/>
        <end position="119"/>
    </location>
</feature>
<dbReference type="Gene3D" id="3.40.190.10">
    <property type="entry name" value="Periplasmic binding protein-like II"/>
    <property type="match status" value="2"/>
</dbReference>
<dbReference type="STRING" id="691883.A0A058Z402"/>
<sequence length="346" mass="36290">MSRTNLVIGSRASPLAVAQAEEVRGLLTGHDNTLHVSLLKLDTVGDRNLNVSLAELSRLESQTDTPPAAAAPSGHLVPPKPAGEKDLWTRELDAALHRGDAHVLVHSLKDLPTTGRTGALAYPIPHSTMLAITGTLVTVAAAAAAAAAAPFTLAAVPQRFDPYDALVLRADAPPPAGLPAAALVPADPNAVDDPQTQYAGVKIDLREVLPRGSVIGTSSLRRAAQLSHRYGDHFTFKVVRGNIATRLGKLDAPSGGYDALILAAAGLRRLGPDFASRISVRLRDERYAVGQGALGVEVAATDGSALALVQVACEDAGSRWRVEAERYVTIPRAHVHASGLARHLLF</sequence>
<evidence type="ECO:0000259" key="7">
    <source>
        <dbReference type="Pfam" id="PF01379"/>
    </source>
</evidence>